<dbReference type="GO" id="GO:0032259">
    <property type="term" value="P:methylation"/>
    <property type="evidence" value="ECO:0007669"/>
    <property type="project" value="UniProtKB-KW"/>
</dbReference>
<keyword evidence="2" id="KW-0489">Methyltransferase</keyword>
<feature type="domain" description="Methyltransferase type 11" evidence="1">
    <location>
        <begin position="22"/>
        <end position="114"/>
    </location>
</feature>
<comment type="caution">
    <text evidence="2">The sequence shown here is derived from an EMBL/GenBank/DDBJ whole genome shotgun (WGS) entry which is preliminary data.</text>
</comment>
<dbReference type="InterPro" id="IPR013216">
    <property type="entry name" value="Methyltransf_11"/>
</dbReference>
<dbReference type="Proteomes" id="UP000324351">
    <property type="component" value="Unassembled WGS sequence"/>
</dbReference>
<organism evidence="2 3">
    <name type="scientific">Nocardioides antri</name>
    <dbReference type="NCBI Taxonomy" id="2607659"/>
    <lineage>
        <taxon>Bacteria</taxon>
        <taxon>Bacillati</taxon>
        <taxon>Actinomycetota</taxon>
        <taxon>Actinomycetes</taxon>
        <taxon>Propionibacteriales</taxon>
        <taxon>Nocardioidaceae</taxon>
        <taxon>Nocardioides</taxon>
    </lineage>
</organism>
<dbReference type="Pfam" id="PF08241">
    <property type="entry name" value="Methyltransf_11"/>
    <property type="match status" value="1"/>
</dbReference>
<dbReference type="EMBL" id="VUJW01000003">
    <property type="protein sequence ID" value="KAA1428018.1"/>
    <property type="molecule type" value="Genomic_DNA"/>
</dbReference>
<evidence type="ECO:0000259" key="1">
    <source>
        <dbReference type="Pfam" id="PF08241"/>
    </source>
</evidence>
<proteinExistence type="predicted"/>
<accession>A0A5B1M6A8</accession>
<dbReference type="PANTHER" id="PTHR43591">
    <property type="entry name" value="METHYLTRANSFERASE"/>
    <property type="match status" value="1"/>
</dbReference>
<sequence>MHRGLAGAVAGLPEVADATTVLDIATGTGLMLRAIEERHPGRCLVGVDFSPGMLGVARRGLPGATFALADAGRVPVPDDAVDLVTCVTALHLLEHPAAAFAEWARVLRAGGLAVTATFAPVAGQSDGPGAGGFVRRHEHFRTPELVAAALAPHGFRLVRHERWTCDDDRLLVCVLAAGSGAAEVRARREPR</sequence>
<dbReference type="CDD" id="cd02440">
    <property type="entry name" value="AdoMet_MTases"/>
    <property type="match status" value="1"/>
</dbReference>
<gene>
    <name evidence="2" type="ORF">F0U47_07015</name>
</gene>
<dbReference type="AlphaFoldDB" id="A0A5B1M6A8"/>
<dbReference type="InterPro" id="IPR029063">
    <property type="entry name" value="SAM-dependent_MTases_sf"/>
</dbReference>
<evidence type="ECO:0000313" key="3">
    <source>
        <dbReference type="Proteomes" id="UP000324351"/>
    </source>
</evidence>
<dbReference type="PANTHER" id="PTHR43591:SF24">
    <property type="entry name" value="2-METHOXY-6-POLYPRENYL-1,4-BENZOQUINOL METHYLASE, MITOCHONDRIAL"/>
    <property type="match status" value="1"/>
</dbReference>
<dbReference type="Gene3D" id="3.40.50.150">
    <property type="entry name" value="Vaccinia Virus protein VP39"/>
    <property type="match status" value="1"/>
</dbReference>
<dbReference type="SUPFAM" id="SSF53335">
    <property type="entry name" value="S-adenosyl-L-methionine-dependent methyltransferases"/>
    <property type="match status" value="1"/>
</dbReference>
<protein>
    <submittedName>
        <fullName evidence="2">Methyltransferase domain-containing protein</fullName>
    </submittedName>
</protein>
<reference evidence="2 3" key="2">
    <citation type="submission" date="2019-09" db="EMBL/GenBank/DDBJ databases">
        <authorList>
            <person name="Jin C."/>
        </authorList>
    </citation>
    <scope>NUCLEOTIDE SEQUENCE [LARGE SCALE GENOMIC DNA]</scope>
    <source>
        <strain evidence="2 3">BN140041</strain>
    </source>
</reference>
<keyword evidence="2" id="KW-0808">Transferase</keyword>
<dbReference type="GO" id="GO:0008757">
    <property type="term" value="F:S-adenosylmethionine-dependent methyltransferase activity"/>
    <property type="evidence" value="ECO:0007669"/>
    <property type="project" value="InterPro"/>
</dbReference>
<evidence type="ECO:0000313" key="2">
    <source>
        <dbReference type="EMBL" id="KAA1428018.1"/>
    </source>
</evidence>
<name>A0A5B1M6A8_9ACTN</name>
<reference evidence="2 3" key="1">
    <citation type="submission" date="2019-09" db="EMBL/GenBank/DDBJ databases">
        <title>Nocardioides panacisoli sp. nov., isolated from the soil of a ginseng field.</title>
        <authorList>
            <person name="Cho C."/>
        </authorList>
    </citation>
    <scope>NUCLEOTIDE SEQUENCE [LARGE SCALE GENOMIC DNA]</scope>
    <source>
        <strain evidence="2 3">BN140041</strain>
    </source>
</reference>
<keyword evidence="3" id="KW-1185">Reference proteome</keyword>